<comment type="caution">
    <text evidence="15">The sequence shown here is derived from an EMBL/GenBank/DDBJ whole genome shotgun (WGS) entry which is preliminary data.</text>
</comment>
<feature type="domain" description="Helicase ATP-binding" evidence="13">
    <location>
        <begin position="487"/>
        <end position="691"/>
    </location>
</feature>
<evidence type="ECO:0000256" key="5">
    <source>
        <dbReference type="ARBA" id="ARBA00022801"/>
    </source>
</evidence>
<keyword evidence="16" id="KW-1185">Reference proteome</keyword>
<dbReference type="OMA" id="LDQWKLE"/>
<dbReference type="CDD" id="cd18008">
    <property type="entry name" value="DEXDc_SHPRH-like"/>
    <property type="match status" value="1"/>
</dbReference>
<dbReference type="SMART" id="SM00490">
    <property type="entry name" value="HELICc"/>
    <property type="match status" value="1"/>
</dbReference>
<keyword evidence="3" id="KW-0547">Nucleotide-binding</keyword>
<dbReference type="GO" id="GO:0005524">
    <property type="term" value="F:ATP binding"/>
    <property type="evidence" value="ECO:0007669"/>
    <property type="project" value="UniProtKB-KW"/>
</dbReference>
<evidence type="ECO:0000259" key="12">
    <source>
        <dbReference type="PROSITE" id="PS50089"/>
    </source>
</evidence>
<dbReference type="Proteomes" id="UP000053558">
    <property type="component" value="Unassembled WGS sequence"/>
</dbReference>
<dbReference type="PANTHER" id="PTHR45626:SF16">
    <property type="entry name" value="ATP-DEPENDENT HELICASE ULS1"/>
    <property type="match status" value="1"/>
</dbReference>
<keyword evidence="2" id="KW-0479">Metal-binding</keyword>
<dbReference type="PROSITE" id="PS50089">
    <property type="entry name" value="ZF_RING_2"/>
    <property type="match status" value="1"/>
</dbReference>
<dbReference type="GO" id="GO:0016787">
    <property type="term" value="F:hydrolase activity"/>
    <property type="evidence" value="ECO:0007669"/>
    <property type="project" value="UniProtKB-KW"/>
</dbReference>
<reference evidence="16" key="1">
    <citation type="journal article" date="2012" name="Science">
        <title>The Paleozoic origin of enzymatic lignin decomposition reconstructed from 31 fungal genomes.</title>
        <authorList>
            <person name="Floudas D."/>
            <person name="Binder M."/>
            <person name="Riley R."/>
            <person name="Barry K."/>
            <person name="Blanchette R.A."/>
            <person name="Henrissat B."/>
            <person name="Martinez A.T."/>
            <person name="Otillar R."/>
            <person name="Spatafora J.W."/>
            <person name="Yadav J.S."/>
            <person name="Aerts A."/>
            <person name="Benoit I."/>
            <person name="Boyd A."/>
            <person name="Carlson A."/>
            <person name="Copeland A."/>
            <person name="Coutinho P.M."/>
            <person name="de Vries R.P."/>
            <person name="Ferreira P."/>
            <person name="Findley K."/>
            <person name="Foster B."/>
            <person name="Gaskell J."/>
            <person name="Glotzer D."/>
            <person name="Gorecki P."/>
            <person name="Heitman J."/>
            <person name="Hesse C."/>
            <person name="Hori C."/>
            <person name="Igarashi K."/>
            <person name="Jurgens J.A."/>
            <person name="Kallen N."/>
            <person name="Kersten P."/>
            <person name="Kohler A."/>
            <person name="Kuees U."/>
            <person name="Kumar T.K.A."/>
            <person name="Kuo A."/>
            <person name="LaButti K."/>
            <person name="Larrondo L.F."/>
            <person name="Lindquist E."/>
            <person name="Ling A."/>
            <person name="Lombard V."/>
            <person name="Lucas S."/>
            <person name="Lundell T."/>
            <person name="Martin R."/>
            <person name="McLaughlin D.J."/>
            <person name="Morgenstern I."/>
            <person name="Morin E."/>
            <person name="Murat C."/>
            <person name="Nagy L.G."/>
            <person name="Nolan M."/>
            <person name="Ohm R.A."/>
            <person name="Patyshakuliyeva A."/>
            <person name="Rokas A."/>
            <person name="Ruiz-Duenas F.J."/>
            <person name="Sabat G."/>
            <person name="Salamov A."/>
            <person name="Samejima M."/>
            <person name="Schmutz J."/>
            <person name="Slot J.C."/>
            <person name="St John F."/>
            <person name="Stenlid J."/>
            <person name="Sun H."/>
            <person name="Sun S."/>
            <person name="Syed K."/>
            <person name="Tsang A."/>
            <person name="Wiebenga A."/>
            <person name="Young D."/>
            <person name="Pisabarro A."/>
            <person name="Eastwood D.C."/>
            <person name="Martin F."/>
            <person name="Cullen D."/>
            <person name="Grigoriev I.V."/>
            <person name="Hibbett D.S."/>
        </authorList>
    </citation>
    <scope>NUCLEOTIDE SEQUENCE [LARGE SCALE GENOMIC DNA]</scope>
    <source>
        <strain evidence="16">RWD-64-598 SS2</strain>
    </source>
</reference>
<dbReference type="InterPro" id="IPR013083">
    <property type="entry name" value="Znf_RING/FYVE/PHD"/>
</dbReference>
<dbReference type="InterPro" id="IPR017907">
    <property type="entry name" value="Znf_RING_CS"/>
</dbReference>
<dbReference type="SMART" id="SM00184">
    <property type="entry name" value="RING"/>
    <property type="match status" value="1"/>
</dbReference>
<dbReference type="InterPro" id="IPR001650">
    <property type="entry name" value="Helicase_C-like"/>
</dbReference>
<protein>
    <recommendedName>
        <fullName evidence="17">P-loop containing nucleoside triphosphate hydrolase protein</fullName>
    </recommendedName>
</protein>
<feature type="compositionally biased region" description="Basic residues" evidence="11">
    <location>
        <begin position="980"/>
        <end position="993"/>
    </location>
</feature>
<feature type="region of interest" description="Disordered" evidence="11">
    <location>
        <begin position="945"/>
        <end position="1026"/>
    </location>
</feature>
<dbReference type="GO" id="GO:0008094">
    <property type="term" value="F:ATP-dependent activity, acting on DNA"/>
    <property type="evidence" value="ECO:0007669"/>
    <property type="project" value="TreeGrafter"/>
</dbReference>
<evidence type="ECO:0000256" key="3">
    <source>
        <dbReference type="ARBA" id="ARBA00022741"/>
    </source>
</evidence>
<dbReference type="EMBL" id="JH711584">
    <property type="protein sequence ID" value="EIW77192.1"/>
    <property type="molecule type" value="Genomic_DNA"/>
</dbReference>
<evidence type="ECO:0000256" key="10">
    <source>
        <dbReference type="SAM" id="Coils"/>
    </source>
</evidence>
<gene>
    <name evidence="15" type="ORF">CONPUDRAFT_168183</name>
</gene>
<feature type="compositionally biased region" description="Acidic residues" evidence="11">
    <location>
        <begin position="998"/>
        <end position="1013"/>
    </location>
</feature>
<evidence type="ECO:0000256" key="1">
    <source>
        <dbReference type="ARBA" id="ARBA00007025"/>
    </source>
</evidence>
<dbReference type="OrthoDB" id="423559at2759"/>
<dbReference type="InterPro" id="IPR038718">
    <property type="entry name" value="SNF2-like_sf"/>
</dbReference>
<dbReference type="GO" id="GO:0008270">
    <property type="term" value="F:zinc ion binding"/>
    <property type="evidence" value="ECO:0007669"/>
    <property type="project" value="UniProtKB-KW"/>
</dbReference>
<dbReference type="PANTHER" id="PTHR45626">
    <property type="entry name" value="TRANSCRIPTION TERMINATION FACTOR 2-RELATED"/>
    <property type="match status" value="1"/>
</dbReference>
<name>A0A5M3MD66_CONPW</name>
<evidence type="ECO:0000256" key="8">
    <source>
        <dbReference type="ARBA" id="ARBA00022840"/>
    </source>
</evidence>
<dbReference type="CDD" id="cd18793">
    <property type="entry name" value="SF2_C_SNF"/>
    <property type="match status" value="1"/>
</dbReference>
<dbReference type="GO" id="GO:0005737">
    <property type="term" value="C:cytoplasm"/>
    <property type="evidence" value="ECO:0007669"/>
    <property type="project" value="TreeGrafter"/>
</dbReference>
<feature type="domain" description="Helicase C-terminal" evidence="14">
    <location>
        <begin position="1088"/>
        <end position="1254"/>
    </location>
</feature>
<feature type="compositionally biased region" description="Basic residues" evidence="11">
    <location>
        <begin position="108"/>
        <end position="117"/>
    </location>
</feature>
<feature type="region of interest" description="Disordered" evidence="11">
    <location>
        <begin position="102"/>
        <end position="197"/>
    </location>
</feature>
<dbReference type="Pfam" id="PF00176">
    <property type="entry name" value="SNF2-rel_dom"/>
    <property type="match status" value="1"/>
</dbReference>
<dbReference type="InterPro" id="IPR018957">
    <property type="entry name" value="Znf_C3HC4_RING-type"/>
</dbReference>
<dbReference type="RefSeq" id="XP_007772609.1">
    <property type="nucleotide sequence ID" value="XM_007774419.1"/>
</dbReference>
<dbReference type="SMART" id="SM00487">
    <property type="entry name" value="DEXDc"/>
    <property type="match status" value="1"/>
</dbReference>
<dbReference type="SUPFAM" id="SSF52540">
    <property type="entry name" value="P-loop containing nucleoside triphosphate hydrolases"/>
    <property type="match status" value="2"/>
</dbReference>
<accession>A0A5M3MD66</accession>
<organism evidence="15 16">
    <name type="scientific">Coniophora puteana (strain RWD-64-598)</name>
    <name type="common">Brown rot fungus</name>
    <dbReference type="NCBI Taxonomy" id="741705"/>
    <lineage>
        <taxon>Eukaryota</taxon>
        <taxon>Fungi</taxon>
        <taxon>Dikarya</taxon>
        <taxon>Basidiomycota</taxon>
        <taxon>Agaricomycotina</taxon>
        <taxon>Agaricomycetes</taxon>
        <taxon>Agaricomycetidae</taxon>
        <taxon>Boletales</taxon>
        <taxon>Coniophorineae</taxon>
        <taxon>Coniophoraceae</taxon>
        <taxon>Coniophora</taxon>
    </lineage>
</organism>
<evidence type="ECO:0000256" key="4">
    <source>
        <dbReference type="ARBA" id="ARBA00022771"/>
    </source>
</evidence>
<keyword evidence="7" id="KW-0862">Zinc</keyword>
<dbReference type="GeneID" id="19205937"/>
<dbReference type="PROSITE" id="PS51192">
    <property type="entry name" value="HELICASE_ATP_BIND_1"/>
    <property type="match status" value="1"/>
</dbReference>
<evidence type="ECO:0000259" key="14">
    <source>
        <dbReference type="PROSITE" id="PS51194"/>
    </source>
</evidence>
<keyword evidence="8" id="KW-0067">ATP-binding</keyword>
<evidence type="ECO:0008006" key="17">
    <source>
        <dbReference type="Google" id="ProtNLM"/>
    </source>
</evidence>
<dbReference type="InterPro" id="IPR050628">
    <property type="entry name" value="SNF2_RAD54_helicase_TF"/>
</dbReference>
<dbReference type="Gene3D" id="3.40.50.300">
    <property type="entry name" value="P-loop containing nucleotide triphosphate hydrolases"/>
    <property type="match status" value="1"/>
</dbReference>
<evidence type="ECO:0000256" key="6">
    <source>
        <dbReference type="ARBA" id="ARBA00022806"/>
    </source>
</evidence>
<dbReference type="PROSITE" id="PS51194">
    <property type="entry name" value="HELICASE_CTER"/>
    <property type="match status" value="1"/>
</dbReference>
<keyword evidence="5" id="KW-0378">Hydrolase</keyword>
<dbReference type="InterPro" id="IPR001841">
    <property type="entry name" value="Znf_RING"/>
</dbReference>
<evidence type="ECO:0000313" key="16">
    <source>
        <dbReference type="Proteomes" id="UP000053558"/>
    </source>
</evidence>
<dbReference type="SUPFAM" id="SSF57850">
    <property type="entry name" value="RING/U-box"/>
    <property type="match status" value="1"/>
</dbReference>
<keyword evidence="10" id="KW-0175">Coiled coil</keyword>
<evidence type="ECO:0000259" key="13">
    <source>
        <dbReference type="PROSITE" id="PS51192"/>
    </source>
</evidence>
<dbReference type="GO" id="GO:0005634">
    <property type="term" value="C:nucleus"/>
    <property type="evidence" value="ECO:0007669"/>
    <property type="project" value="TreeGrafter"/>
</dbReference>
<feature type="region of interest" description="Disordered" evidence="11">
    <location>
        <begin position="367"/>
        <end position="387"/>
    </location>
</feature>
<keyword evidence="4 9" id="KW-0863">Zinc-finger</keyword>
<dbReference type="GO" id="GO:0004386">
    <property type="term" value="F:helicase activity"/>
    <property type="evidence" value="ECO:0007669"/>
    <property type="project" value="UniProtKB-KW"/>
</dbReference>
<keyword evidence="6" id="KW-0347">Helicase</keyword>
<dbReference type="GO" id="GO:0000724">
    <property type="term" value="P:double-strand break repair via homologous recombination"/>
    <property type="evidence" value="ECO:0007669"/>
    <property type="project" value="TreeGrafter"/>
</dbReference>
<feature type="domain" description="RING-type" evidence="12">
    <location>
        <begin position="874"/>
        <end position="927"/>
    </location>
</feature>
<evidence type="ECO:0000256" key="7">
    <source>
        <dbReference type="ARBA" id="ARBA00022833"/>
    </source>
</evidence>
<dbReference type="Gene3D" id="3.30.40.10">
    <property type="entry name" value="Zinc/RING finger domain, C3HC4 (zinc finger)"/>
    <property type="match status" value="1"/>
</dbReference>
<dbReference type="AlphaFoldDB" id="A0A5M3MD66"/>
<dbReference type="InterPro" id="IPR049730">
    <property type="entry name" value="SNF2/RAD54-like_C"/>
</dbReference>
<evidence type="ECO:0000313" key="15">
    <source>
        <dbReference type="EMBL" id="EIW77192.1"/>
    </source>
</evidence>
<dbReference type="InterPro" id="IPR000330">
    <property type="entry name" value="SNF2_N"/>
</dbReference>
<feature type="compositionally biased region" description="Polar residues" evidence="11">
    <location>
        <begin position="153"/>
        <end position="163"/>
    </location>
</feature>
<sequence length="1263" mass="140601">MAPSKPSAELVALAKEQLRLPARAPDSALPQSYIEELVKHASIQPLDSHFRITLEPKRGYGTIKCLEEGCGIPIPLGPRSGVSDGGKKHGFGSLKNYRVHVSTSATHKAARHRRTKPMKADPTGTSTSSTKSLVKRGSLLDALDGSQRHSLSKPLNKNQPEGKSNSRKRPSSTFPLDQETENYSTPPSPPKRPKVDSALPFAHVDTNTQSHVYSSPDAPREHHNTKTKIATAGEASAALTKAQSTLDSTQAEITQLQAKRQRTATDDGRLGVLWPQKWKLVPEVQRLQSLVTTLTPIPPKTSTSGVLPTSSAGSSKRMLAPVPATVTKQEASQSVAAIRGGVHSDVPSVKREDVATSISAPPAYLKAEQGVKKEEPPSLNEPPLLPPNIPHHYKSEYNNDAMKTDDDSDSEEENIYDLGRSYATTFANPEDLNQFLLSAGNAEQFEGNESVDNALQRLGLRAQHEHLPGMTISLLAHQVIGVAWALDREKHRDKGGCLADDMGLGKTVQMISVMVSNRGDDPARKTNLIVAPTALLDQWAMEIETKTDCGMKCLIYHGSSKPRKRSELQKYDVVLTTYQTLALEWPDPEADEKEKRKMAKAKKKDNWIVSDSDDGGTSRAKPKKKKQRGLLFDMDWYRVILDEAQYIRNRSTRGSRCVTDLDSVYRWCLTGTPIVNGLSDAYAIFRFLKIRPWYDWAEFRGHIAKYEKTRVNLATTRLQAIFKVMLLRRKKDSTLDGKKLVDLRPKVIELEKLEFGQEEADIYKMVEARSQATFNRFLRAGTVLKNYHQVLVLLLRLRQICVHPALIQEDGHALVLHDDTVYKRSAKEERARAAEAIGHGFVKSLRAKFKASMEERMEAEKESADAMIDADMECPICTDTFTDAVVTACSHSFCRECLVDILNRPLAQGNDDSGPKYKSNERPCPTCCSPVSGDKIFSREAFEPSEEELNGTAARSSSPIPAEVDSDEEIEGILSVPSRNIRRSSRGNAKRRASYAYDSEDDSEHGDEDDDLSDFIVHSDEDEDEKDARMALKKRRPRRRAMVIDSDDSDEEIIIAPKKPAPAKEISPGDTQDVQMMPRFLPSTKMKKMMEYLLRWAEEHPDDKVIVISQWTEALGLVSNYLLENHITHVKYQGNMSRALRDATVRAFQSRDKARVLLMSLKCGGVGLNLTRANRVISLDLGWSEAIEAQAFDRAHRLGQLKDVVVQRLVIANTVEDRVLALQERKRSLADGSLGEGSGKKIGRMSVRELASLFGLDHRGNVL</sequence>
<proteinExistence type="inferred from homology"/>
<dbReference type="KEGG" id="cput:CONPUDRAFT_168183"/>
<dbReference type="Gene3D" id="3.40.50.10810">
    <property type="entry name" value="Tandem AAA-ATPase domain"/>
    <property type="match status" value="1"/>
</dbReference>
<feature type="coiled-coil region" evidence="10">
    <location>
        <begin position="239"/>
        <end position="266"/>
    </location>
</feature>
<dbReference type="Pfam" id="PF00097">
    <property type="entry name" value="zf-C3HC4"/>
    <property type="match status" value="1"/>
</dbReference>
<feature type="compositionally biased region" description="Polar residues" evidence="11">
    <location>
        <begin position="171"/>
        <end position="185"/>
    </location>
</feature>
<comment type="similarity">
    <text evidence="1">Belongs to the SNF2/RAD54 helicase family.</text>
</comment>
<dbReference type="InterPro" id="IPR027417">
    <property type="entry name" value="P-loop_NTPase"/>
</dbReference>
<dbReference type="Pfam" id="PF00271">
    <property type="entry name" value="Helicase_C"/>
    <property type="match status" value="1"/>
</dbReference>
<dbReference type="InterPro" id="IPR014001">
    <property type="entry name" value="Helicase_ATP-bd"/>
</dbReference>
<evidence type="ECO:0000256" key="11">
    <source>
        <dbReference type="SAM" id="MobiDB-lite"/>
    </source>
</evidence>
<dbReference type="PROSITE" id="PS00518">
    <property type="entry name" value="ZF_RING_1"/>
    <property type="match status" value="1"/>
</dbReference>
<evidence type="ECO:0000256" key="2">
    <source>
        <dbReference type="ARBA" id="ARBA00022723"/>
    </source>
</evidence>
<evidence type="ECO:0000256" key="9">
    <source>
        <dbReference type="PROSITE-ProRule" id="PRU00175"/>
    </source>
</evidence>
<feature type="compositionally biased region" description="Polar residues" evidence="11">
    <location>
        <begin position="123"/>
        <end position="132"/>
    </location>
</feature>